<evidence type="ECO:0000313" key="3">
    <source>
        <dbReference type="EMBL" id="GAU28813.1"/>
    </source>
</evidence>
<feature type="domain" description="F-box associated beta-propeller type 1" evidence="2">
    <location>
        <begin position="111"/>
        <end position="385"/>
    </location>
</feature>
<dbReference type="InterPro" id="IPR050796">
    <property type="entry name" value="SCF_F-box_component"/>
</dbReference>
<keyword evidence="4" id="KW-1185">Reference proteome</keyword>
<dbReference type="EMBL" id="DF973381">
    <property type="protein sequence ID" value="GAU28813.1"/>
    <property type="molecule type" value="Genomic_DNA"/>
</dbReference>
<evidence type="ECO:0000259" key="2">
    <source>
        <dbReference type="Pfam" id="PF07734"/>
    </source>
</evidence>
<name>A0A2Z6MFX0_TRISU</name>
<dbReference type="CDD" id="cd22157">
    <property type="entry name" value="F-box_AtFBW1-like"/>
    <property type="match status" value="1"/>
</dbReference>
<evidence type="ECO:0000259" key="1">
    <source>
        <dbReference type="Pfam" id="PF00646"/>
    </source>
</evidence>
<dbReference type="InterPro" id="IPR001810">
    <property type="entry name" value="F-box_dom"/>
</dbReference>
<dbReference type="SUPFAM" id="SSF81383">
    <property type="entry name" value="F-box domain"/>
    <property type="match status" value="1"/>
</dbReference>
<sequence length="388" mass="44741">MEESTSGDSLHRPLTYIPLDIIPETILCRLPIKSLLRFRCICKPWDSLISKDLKFAKKHLRVSPKRQHVVTTTWSIANLLTVMSCPFDSLNLHSIFDSKYTHLEHSPIISTIDDGLVASCDGILCFAIDHRLAILYNPCIKKVKKLPSIDLPQKKGSTLFAFGYDPFIDNYKVVALFWYKYDFNFGTYKTQANVYSYTLGTNSWKRIKDFPFLPWFSGLGMSKHGIFVSGTVNWLAYHQSNGHAINVSSQCIVSLHLGKESYQEIPLPDFGNSKMLTLEVMRDCLCLSSLKSPKSYFDVWLMKEYGNKESWTKLFRLPYYDGFSYGFLTNIIYISEDDNHVLLVFTEKGKFRWVVYDFKNNTTKSSETQDDLDMLKAKVYVESLIWPS</sequence>
<dbReference type="Pfam" id="PF07734">
    <property type="entry name" value="FBA_1"/>
    <property type="match status" value="1"/>
</dbReference>
<dbReference type="OrthoDB" id="1376464at2759"/>
<gene>
    <name evidence="3" type="ORF">TSUD_21500</name>
</gene>
<dbReference type="PANTHER" id="PTHR31672">
    <property type="entry name" value="BNACNNG10540D PROTEIN"/>
    <property type="match status" value="1"/>
</dbReference>
<feature type="domain" description="F-box" evidence="1">
    <location>
        <begin position="25"/>
        <end position="52"/>
    </location>
</feature>
<dbReference type="InterPro" id="IPR036047">
    <property type="entry name" value="F-box-like_dom_sf"/>
</dbReference>
<dbReference type="InterPro" id="IPR017451">
    <property type="entry name" value="F-box-assoc_interact_dom"/>
</dbReference>
<dbReference type="Pfam" id="PF00646">
    <property type="entry name" value="F-box"/>
    <property type="match status" value="1"/>
</dbReference>
<evidence type="ECO:0008006" key="5">
    <source>
        <dbReference type="Google" id="ProtNLM"/>
    </source>
</evidence>
<protein>
    <recommendedName>
        <fullName evidence="5">F-box domain-containing protein</fullName>
    </recommendedName>
</protein>
<evidence type="ECO:0000313" key="4">
    <source>
        <dbReference type="Proteomes" id="UP000242715"/>
    </source>
</evidence>
<organism evidence="3 4">
    <name type="scientific">Trifolium subterraneum</name>
    <name type="common">Subterranean clover</name>
    <dbReference type="NCBI Taxonomy" id="3900"/>
    <lineage>
        <taxon>Eukaryota</taxon>
        <taxon>Viridiplantae</taxon>
        <taxon>Streptophyta</taxon>
        <taxon>Embryophyta</taxon>
        <taxon>Tracheophyta</taxon>
        <taxon>Spermatophyta</taxon>
        <taxon>Magnoliopsida</taxon>
        <taxon>eudicotyledons</taxon>
        <taxon>Gunneridae</taxon>
        <taxon>Pentapetalae</taxon>
        <taxon>rosids</taxon>
        <taxon>fabids</taxon>
        <taxon>Fabales</taxon>
        <taxon>Fabaceae</taxon>
        <taxon>Papilionoideae</taxon>
        <taxon>50 kb inversion clade</taxon>
        <taxon>NPAAA clade</taxon>
        <taxon>Hologalegina</taxon>
        <taxon>IRL clade</taxon>
        <taxon>Trifolieae</taxon>
        <taxon>Trifolium</taxon>
    </lineage>
</organism>
<dbReference type="Proteomes" id="UP000242715">
    <property type="component" value="Unassembled WGS sequence"/>
</dbReference>
<accession>A0A2Z6MFX0</accession>
<dbReference type="PANTHER" id="PTHR31672:SF13">
    <property type="entry name" value="F-BOX PROTEIN CPR30-LIKE"/>
    <property type="match status" value="1"/>
</dbReference>
<reference evidence="4" key="1">
    <citation type="journal article" date="2017" name="Front. Plant Sci.">
        <title>Climate Clever Clovers: New Paradigm to Reduce the Environmental Footprint of Ruminants by Breeding Low Methanogenic Forages Utilizing Haplotype Variation.</title>
        <authorList>
            <person name="Kaur P."/>
            <person name="Appels R."/>
            <person name="Bayer P.E."/>
            <person name="Keeble-Gagnere G."/>
            <person name="Wang J."/>
            <person name="Hirakawa H."/>
            <person name="Shirasawa K."/>
            <person name="Vercoe P."/>
            <person name="Stefanova K."/>
            <person name="Durmic Z."/>
            <person name="Nichols P."/>
            <person name="Revell C."/>
            <person name="Isobe S.N."/>
            <person name="Edwards D."/>
            <person name="Erskine W."/>
        </authorList>
    </citation>
    <scope>NUCLEOTIDE SEQUENCE [LARGE SCALE GENOMIC DNA]</scope>
    <source>
        <strain evidence="4">cv. Daliak</strain>
    </source>
</reference>
<proteinExistence type="predicted"/>
<dbReference type="AlphaFoldDB" id="A0A2Z6MFX0"/>
<dbReference type="NCBIfam" id="TIGR01640">
    <property type="entry name" value="F_box_assoc_1"/>
    <property type="match status" value="1"/>
</dbReference>
<dbReference type="InterPro" id="IPR006527">
    <property type="entry name" value="F-box-assoc_dom_typ1"/>
</dbReference>